<dbReference type="PANTHER" id="PTHR45339:SF3">
    <property type="entry name" value="HISTIDINE KINASE"/>
    <property type="match status" value="1"/>
</dbReference>
<comment type="caution">
    <text evidence="2">The sequence shown here is derived from an EMBL/GenBank/DDBJ whole genome shotgun (WGS) entry which is preliminary data.</text>
</comment>
<dbReference type="Gene3D" id="3.40.50.2300">
    <property type="match status" value="1"/>
</dbReference>
<accession>A0A1H8E2Y5</accession>
<gene>
    <name evidence="2" type="ORF">E3O10_08400</name>
</gene>
<evidence type="ECO:0000256" key="1">
    <source>
        <dbReference type="ARBA" id="ARBA00022553"/>
    </source>
</evidence>
<dbReference type="RefSeq" id="WP_092108397.1">
    <property type="nucleotide sequence ID" value="NZ_FOCN01000004.1"/>
</dbReference>
<dbReference type="AlphaFoldDB" id="A0A1H8E2Y5"/>
<dbReference type="Pfam" id="PF00072">
    <property type="entry name" value="Response_reg"/>
    <property type="match status" value="1"/>
</dbReference>
<name>A0A1H8E2Y5_9MICO</name>
<protein>
    <submittedName>
        <fullName evidence="2">Response regulator</fullName>
    </submittedName>
</protein>
<dbReference type="SMART" id="SM00448">
    <property type="entry name" value="REC"/>
    <property type="match status" value="1"/>
</dbReference>
<evidence type="ECO:0000313" key="2">
    <source>
        <dbReference type="EMBL" id="TFB89797.1"/>
    </source>
</evidence>
<dbReference type="OrthoDB" id="9800897at2"/>
<dbReference type="InterPro" id="IPR011006">
    <property type="entry name" value="CheY-like_superfamily"/>
</dbReference>
<dbReference type="STRING" id="1424661.SAMN05216281_104125"/>
<proteinExistence type="predicted"/>
<dbReference type="InterPro" id="IPR001789">
    <property type="entry name" value="Sig_transdc_resp-reg_receiver"/>
</dbReference>
<dbReference type="PROSITE" id="PS50110">
    <property type="entry name" value="RESPONSE_REGULATORY"/>
    <property type="match status" value="1"/>
</dbReference>
<keyword evidence="1" id="KW-0597">Phosphoprotein</keyword>
<dbReference type="EMBL" id="SOFF01000029">
    <property type="protein sequence ID" value="TFB89797.1"/>
    <property type="molecule type" value="Genomic_DNA"/>
</dbReference>
<dbReference type="Proteomes" id="UP000297654">
    <property type="component" value="Unassembled WGS sequence"/>
</dbReference>
<dbReference type="PANTHER" id="PTHR45339">
    <property type="entry name" value="HYBRID SIGNAL TRANSDUCTION HISTIDINE KINASE J"/>
    <property type="match status" value="1"/>
</dbReference>
<dbReference type="SUPFAM" id="SSF52172">
    <property type="entry name" value="CheY-like"/>
    <property type="match status" value="1"/>
</dbReference>
<sequence>MGKILIIEDNAINMRLAKLLVRGAGHTSMEAVDAESGLLLARSELPDVILMDVQLPGMDGFAATALLKHDPVTAFIPVIALTAMATARDEARARDAGCDAYITKPLKVQEVHDALNWLIPRTATD</sequence>
<keyword evidence="3" id="KW-1185">Reference proteome</keyword>
<organism evidence="2 3">
    <name type="scientific">Cryobacterium luteum</name>
    <dbReference type="NCBI Taxonomy" id="1424661"/>
    <lineage>
        <taxon>Bacteria</taxon>
        <taxon>Bacillati</taxon>
        <taxon>Actinomycetota</taxon>
        <taxon>Actinomycetes</taxon>
        <taxon>Micrococcales</taxon>
        <taxon>Microbacteriaceae</taxon>
        <taxon>Cryobacterium</taxon>
    </lineage>
</organism>
<dbReference type="GO" id="GO:0000160">
    <property type="term" value="P:phosphorelay signal transduction system"/>
    <property type="evidence" value="ECO:0007669"/>
    <property type="project" value="InterPro"/>
</dbReference>
<evidence type="ECO:0000313" key="3">
    <source>
        <dbReference type="Proteomes" id="UP000297654"/>
    </source>
</evidence>
<reference evidence="2 3" key="1">
    <citation type="submission" date="2019-03" db="EMBL/GenBank/DDBJ databases">
        <title>Genomics of glacier-inhabiting Cryobacterium strains.</title>
        <authorList>
            <person name="Liu Q."/>
            <person name="Xin Y.-H."/>
        </authorList>
    </citation>
    <scope>NUCLEOTIDE SEQUENCE [LARGE SCALE GENOMIC DNA]</scope>
    <source>
        <strain evidence="2 3">Hh15</strain>
    </source>
</reference>